<proteinExistence type="predicted"/>
<organism evidence="3 4">
    <name type="scientific">Musa troglodytarum</name>
    <name type="common">fe'i banana</name>
    <dbReference type="NCBI Taxonomy" id="320322"/>
    <lineage>
        <taxon>Eukaryota</taxon>
        <taxon>Viridiplantae</taxon>
        <taxon>Streptophyta</taxon>
        <taxon>Embryophyta</taxon>
        <taxon>Tracheophyta</taxon>
        <taxon>Spermatophyta</taxon>
        <taxon>Magnoliopsida</taxon>
        <taxon>Liliopsida</taxon>
        <taxon>Zingiberales</taxon>
        <taxon>Musaceae</taxon>
        <taxon>Musa</taxon>
    </lineage>
</organism>
<feature type="domain" description="DC1" evidence="2">
    <location>
        <begin position="11"/>
        <end position="55"/>
    </location>
</feature>
<keyword evidence="1" id="KW-0677">Repeat</keyword>
<dbReference type="InterPro" id="IPR004146">
    <property type="entry name" value="DC1"/>
</dbReference>
<evidence type="ECO:0000313" key="4">
    <source>
        <dbReference type="Proteomes" id="UP001055439"/>
    </source>
</evidence>
<dbReference type="AlphaFoldDB" id="A0A9E7ECJ9"/>
<dbReference type="Gene3D" id="3.30.60.20">
    <property type="match status" value="1"/>
</dbReference>
<feature type="domain" description="DC1" evidence="2">
    <location>
        <begin position="65"/>
        <end position="108"/>
    </location>
</feature>
<evidence type="ECO:0000313" key="3">
    <source>
        <dbReference type="EMBL" id="URD74436.1"/>
    </source>
</evidence>
<dbReference type="PANTHER" id="PTHR47841:SF7">
    <property type="entry name" value="CYSTEINE_HISTIDINE-RICH C1 DOMAIN PROTEIN"/>
    <property type="match status" value="1"/>
</dbReference>
<dbReference type="EMBL" id="CP097502">
    <property type="protein sequence ID" value="URD74436.1"/>
    <property type="molecule type" value="Genomic_DNA"/>
</dbReference>
<dbReference type="OrthoDB" id="1906545at2759"/>
<dbReference type="PANTHER" id="PTHR47841">
    <property type="entry name" value="DIACYLGLYCEROL KINASE THETA-LIKE-RELATED"/>
    <property type="match status" value="1"/>
</dbReference>
<accession>A0A9E7ECJ9</accession>
<evidence type="ECO:0000256" key="1">
    <source>
        <dbReference type="ARBA" id="ARBA00022737"/>
    </source>
</evidence>
<name>A0A9E7ECJ9_9LILI</name>
<dbReference type="SUPFAM" id="SSF57889">
    <property type="entry name" value="Cysteine-rich domain"/>
    <property type="match status" value="1"/>
</dbReference>
<sequence length="164" mass="18372">MGDSPRHLTHFLHPDHPLVYQYHEASFVCSGCRITGDGHRYRCDRCTFELHERCARCPSTISFHMHPQHLLTLHARSGTARRCDVCGVDVGGMLYQCRTCGFDLHPPCSMVRPLPARGQRANRGGAWGGFFRSVVLLLFIDDVIDYVDDNDDADADADAGNPNE</sequence>
<dbReference type="Pfam" id="PF03107">
    <property type="entry name" value="C1_2"/>
    <property type="match status" value="2"/>
</dbReference>
<protein>
    <submittedName>
        <fullName evidence="3">DC1 domain-containing protein</fullName>
    </submittedName>
</protein>
<reference evidence="3" key="1">
    <citation type="submission" date="2022-05" db="EMBL/GenBank/DDBJ databases">
        <title>The Musa troglodytarum L. genome provides insights into the mechanism of non-climacteric behaviour and enrichment of carotenoids.</title>
        <authorList>
            <person name="Wang J."/>
        </authorList>
    </citation>
    <scope>NUCLEOTIDE SEQUENCE</scope>
    <source>
        <tissue evidence="3">Leaf</tissue>
    </source>
</reference>
<keyword evidence="4" id="KW-1185">Reference proteome</keyword>
<dbReference type="Proteomes" id="UP001055439">
    <property type="component" value="Chromosome 1"/>
</dbReference>
<dbReference type="InterPro" id="IPR046349">
    <property type="entry name" value="C1-like_sf"/>
</dbReference>
<evidence type="ECO:0000259" key="2">
    <source>
        <dbReference type="Pfam" id="PF03107"/>
    </source>
</evidence>
<gene>
    <name evidence="3" type="ORF">MUK42_36673</name>
</gene>